<evidence type="ECO:0000259" key="1">
    <source>
        <dbReference type="Pfam" id="PF21757"/>
    </source>
</evidence>
<dbReference type="Pfam" id="PF21757">
    <property type="entry name" value="DUF6870"/>
    <property type="match status" value="1"/>
</dbReference>
<proteinExistence type="predicted"/>
<evidence type="ECO:0000313" key="3">
    <source>
        <dbReference type="Proteomes" id="UP001652442"/>
    </source>
</evidence>
<evidence type="ECO:0000313" key="2">
    <source>
        <dbReference type="EMBL" id="MCU6763310.1"/>
    </source>
</evidence>
<accession>A0ABT2TM70</accession>
<keyword evidence="3" id="KW-1185">Reference proteome</keyword>
<dbReference type="EMBL" id="JAOQJQ010000006">
    <property type="protein sequence ID" value="MCU6763310.1"/>
    <property type="molecule type" value="Genomic_DNA"/>
</dbReference>
<reference evidence="2 3" key="1">
    <citation type="journal article" date="2021" name="ISME Commun">
        <title>Automated analysis of genomic sequences facilitates high-throughput and comprehensive description of bacteria.</title>
        <authorList>
            <person name="Hitch T.C.A."/>
        </authorList>
    </citation>
    <scope>NUCLEOTIDE SEQUENCE [LARGE SCALE GENOMIC DNA]</scope>
    <source>
        <strain evidence="2 3">Sanger_109</strain>
    </source>
</reference>
<dbReference type="RefSeq" id="WP_262591326.1">
    <property type="nucleotide sequence ID" value="NZ_JAOQJQ010000006.1"/>
</dbReference>
<gene>
    <name evidence="2" type="ORF">OCV88_13410</name>
</gene>
<feature type="domain" description="DUF6870" evidence="1">
    <location>
        <begin position="10"/>
        <end position="79"/>
    </location>
</feature>
<organism evidence="2 3">
    <name type="scientific">Brotonthovivens ammoniilytica</name>
    <dbReference type="NCBI Taxonomy" id="2981725"/>
    <lineage>
        <taxon>Bacteria</taxon>
        <taxon>Bacillati</taxon>
        <taxon>Bacillota</taxon>
        <taxon>Clostridia</taxon>
        <taxon>Lachnospirales</taxon>
        <taxon>Lachnospiraceae</taxon>
        <taxon>Brotonthovivens</taxon>
    </lineage>
</organism>
<dbReference type="Proteomes" id="UP001652442">
    <property type="component" value="Unassembled WGS sequence"/>
</dbReference>
<name>A0ABT2TM70_9FIRM</name>
<protein>
    <recommendedName>
        <fullName evidence="1">DUF6870 domain-containing protein</fullName>
    </recommendedName>
</protein>
<comment type="caution">
    <text evidence="2">The sequence shown here is derived from an EMBL/GenBank/DDBJ whole genome shotgun (WGS) entry which is preliminary data.</text>
</comment>
<sequence>MINSKQLSQMSRQDIKEIKKETLIDISTIKTDSTLTQEQKIIAFLEQLKNPYCFLCGNTPVRVCYSDQAPALEEILTKFFIQLKQS</sequence>
<dbReference type="InterPro" id="IPR049222">
    <property type="entry name" value="DUF6870"/>
</dbReference>